<geneLocation type="plasmid" evidence="1 2">
    <name>pCRULAC1</name>
</geneLocation>
<evidence type="ECO:0000313" key="1">
    <source>
        <dbReference type="EMBL" id="ANE05513.1"/>
    </source>
</evidence>
<keyword evidence="1" id="KW-0614">Plasmid</keyword>
<sequence length="166" mass="18417">MFDYTPGYTDQSLKTGNALIHTLKDCSSTLPLDGFANGTMHVNSEGRTVDFNWLHEATATNDSALLVRVTFSHDKNRKQYDTMVTFSEEANGFVRTVFNPNSVLMPVLADRAPVARFGVKSFASYITDVLTAIMEQRSPAFSHLARFEEALEELKLYRAPVMAGAA</sequence>
<dbReference type="Proteomes" id="UP000076929">
    <property type="component" value="Plasmid pCRULAC1"/>
</dbReference>
<name>A0A172QXS6_9CORY</name>
<dbReference type="KEGG" id="ccjz:ccrud_14325"/>
<dbReference type="EMBL" id="CP015623">
    <property type="protein sequence ID" value="ANE05513.1"/>
    <property type="molecule type" value="Genomic_DNA"/>
</dbReference>
<dbReference type="AlphaFoldDB" id="A0A172QXS6"/>
<accession>A0A172QXS6</accession>
<evidence type="ECO:0000313" key="2">
    <source>
        <dbReference type="Proteomes" id="UP000076929"/>
    </source>
</evidence>
<protein>
    <submittedName>
        <fullName evidence="1">Uncharacterized protein</fullName>
    </submittedName>
</protein>
<organism evidence="1 2">
    <name type="scientific">Corynebacterium crudilactis</name>
    <dbReference type="NCBI Taxonomy" id="1652495"/>
    <lineage>
        <taxon>Bacteria</taxon>
        <taxon>Bacillati</taxon>
        <taxon>Actinomycetota</taxon>
        <taxon>Actinomycetes</taxon>
        <taxon>Mycobacteriales</taxon>
        <taxon>Corynebacteriaceae</taxon>
        <taxon>Corynebacterium</taxon>
    </lineage>
</organism>
<gene>
    <name evidence="1" type="ORF">ccrud_14325</name>
</gene>
<reference evidence="1 2" key="1">
    <citation type="submission" date="2016-05" db="EMBL/GenBank/DDBJ databases">
        <title>Complete genome sequence of Corynebacterium crudilactis, a new Corynebacterium species isolated from raw cow's milk.</title>
        <authorList>
            <person name="Christian R."/>
            <person name="Zimmermann J."/>
            <person name="Lipski A."/>
            <person name="Kalinowski J."/>
        </authorList>
    </citation>
    <scope>NUCLEOTIDE SEQUENCE [LARGE SCALE GENOMIC DNA]</scope>
    <source>
        <strain evidence="1 2">JZ16</strain>
        <plasmid evidence="1 2">pCRULAC1</plasmid>
    </source>
</reference>
<proteinExistence type="predicted"/>
<keyword evidence="2" id="KW-1185">Reference proteome</keyword>